<comment type="caution">
    <text evidence="2">The sequence shown here is derived from an EMBL/GenBank/DDBJ whole genome shotgun (WGS) entry which is preliminary data.</text>
</comment>
<reference evidence="2 3" key="1">
    <citation type="journal article" date="2019" name="Sci. Rep.">
        <title>Orb-weaving spider Araneus ventricosus genome elucidates the spidroin gene catalogue.</title>
        <authorList>
            <person name="Kono N."/>
            <person name="Nakamura H."/>
            <person name="Ohtoshi R."/>
            <person name="Moran D.A.P."/>
            <person name="Shinohara A."/>
            <person name="Yoshida Y."/>
            <person name="Fujiwara M."/>
            <person name="Mori M."/>
            <person name="Tomita M."/>
            <person name="Arakawa K."/>
        </authorList>
    </citation>
    <scope>NUCLEOTIDE SEQUENCE [LARGE SCALE GENOMIC DNA]</scope>
</reference>
<organism evidence="2 3">
    <name type="scientific">Araneus ventricosus</name>
    <name type="common">Orbweaver spider</name>
    <name type="synonym">Epeira ventricosa</name>
    <dbReference type="NCBI Taxonomy" id="182803"/>
    <lineage>
        <taxon>Eukaryota</taxon>
        <taxon>Metazoa</taxon>
        <taxon>Ecdysozoa</taxon>
        <taxon>Arthropoda</taxon>
        <taxon>Chelicerata</taxon>
        <taxon>Arachnida</taxon>
        <taxon>Araneae</taxon>
        <taxon>Araneomorphae</taxon>
        <taxon>Entelegynae</taxon>
        <taxon>Araneoidea</taxon>
        <taxon>Araneidae</taxon>
        <taxon>Araneus</taxon>
    </lineage>
</organism>
<protein>
    <submittedName>
        <fullName evidence="2">Uncharacterized protein</fullName>
    </submittedName>
</protein>
<feature type="region of interest" description="Disordered" evidence="1">
    <location>
        <begin position="49"/>
        <end position="69"/>
    </location>
</feature>
<dbReference type="AlphaFoldDB" id="A0A4Y2NRF1"/>
<proteinExistence type="predicted"/>
<gene>
    <name evidence="2" type="ORF">AVEN_27535_1</name>
</gene>
<keyword evidence="3" id="KW-1185">Reference proteome</keyword>
<evidence type="ECO:0000313" key="2">
    <source>
        <dbReference type="EMBL" id="GBN41423.1"/>
    </source>
</evidence>
<name>A0A4Y2NRF1_ARAVE</name>
<sequence length="86" mass="9678">MTALTLLVLSKQGIWVRENSAAQSPIRMGSSAKRRFENQFFIRNTVLDKRRPKGKSARGSTKHPGQDFPFSCNCNILQSNHLNTST</sequence>
<accession>A0A4Y2NRF1</accession>
<evidence type="ECO:0000313" key="3">
    <source>
        <dbReference type="Proteomes" id="UP000499080"/>
    </source>
</evidence>
<evidence type="ECO:0000256" key="1">
    <source>
        <dbReference type="SAM" id="MobiDB-lite"/>
    </source>
</evidence>
<dbReference type="Proteomes" id="UP000499080">
    <property type="component" value="Unassembled WGS sequence"/>
</dbReference>
<dbReference type="EMBL" id="BGPR01009651">
    <property type="protein sequence ID" value="GBN41423.1"/>
    <property type="molecule type" value="Genomic_DNA"/>
</dbReference>